<evidence type="ECO:0000259" key="7">
    <source>
        <dbReference type="PROSITE" id="PS50110"/>
    </source>
</evidence>
<evidence type="ECO:0000256" key="3">
    <source>
        <dbReference type="ARBA" id="ARBA00023163"/>
    </source>
</evidence>
<feature type="domain" description="OmpR/PhoB-type" evidence="8">
    <location>
        <begin position="1"/>
        <end position="94"/>
    </location>
</feature>
<dbReference type="PROSITE" id="PS50110">
    <property type="entry name" value="RESPONSE_REGULATORY"/>
    <property type="match status" value="1"/>
</dbReference>
<feature type="domain" description="Response regulatory" evidence="7">
    <location>
        <begin position="151"/>
        <end position="265"/>
    </location>
</feature>
<dbReference type="InterPro" id="IPR036388">
    <property type="entry name" value="WH-like_DNA-bd_sf"/>
</dbReference>
<dbReference type="InterPro" id="IPR011006">
    <property type="entry name" value="CheY-like_superfamily"/>
</dbReference>
<dbReference type="InterPro" id="IPR001789">
    <property type="entry name" value="Sig_transdc_resp-reg_receiver"/>
</dbReference>
<evidence type="ECO:0000313" key="10">
    <source>
        <dbReference type="Proteomes" id="UP000509568"/>
    </source>
</evidence>
<keyword evidence="2 5" id="KW-0238">DNA-binding</keyword>
<feature type="DNA-binding region" description="OmpR/PhoB-type" evidence="5">
    <location>
        <begin position="1"/>
        <end position="94"/>
    </location>
</feature>
<keyword evidence="1" id="KW-0805">Transcription regulation</keyword>
<dbReference type="Pfam" id="PF00486">
    <property type="entry name" value="Trans_reg_C"/>
    <property type="match status" value="1"/>
</dbReference>
<dbReference type="PANTHER" id="PTHR44688">
    <property type="entry name" value="DNA-BINDING TRANSCRIPTIONAL ACTIVATOR DEVR_DOSR"/>
    <property type="match status" value="1"/>
</dbReference>
<dbReference type="Pfam" id="PF00072">
    <property type="entry name" value="Response_reg"/>
    <property type="match status" value="1"/>
</dbReference>
<dbReference type="EMBL" id="CP056030">
    <property type="protein sequence ID" value="QKZ05261.1"/>
    <property type="molecule type" value="Genomic_DNA"/>
</dbReference>
<dbReference type="GO" id="GO:0006355">
    <property type="term" value="P:regulation of DNA-templated transcription"/>
    <property type="evidence" value="ECO:0007669"/>
    <property type="project" value="InterPro"/>
</dbReference>
<keyword evidence="10" id="KW-1185">Reference proteome</keyword>
<dbReference type="InterPro" id="IPR016032">
    <property type="entry name" value="Sig_transdc_resp-reg_C-effctor"/>
</dbReference>
<evidence type="ECO:0000256" key="4">
    <source>
        <dbReference type="PROSITE-ProRule" id="PRU00169"/>
    </source>
</evidence>
<feature type="modified residue" description="4-aspartylphosphate" evidence="4">
    <location>
        <position position="200"/>
    </location>
</feature>
<dbReference type="PROSITE" id="PS51755">
    <property type="entry name" value="OMPR_PHOB"/>
    <property type="match status" value="1"/>
</dbReference>
<keyword evidence="4" id="KW-0597">Phosphoprotein</keyword>
<dbReference type="PROSITE" id="PS50043">
    <property type="entry name" value="HTH_LUXR_2"/>
    <property type="match status" value="1"/>
</dbReference>
<dbReference type="AlphaFoldDB" id="A0A7D5DA81"/>
<dbReference type="KEGG" id="pez:HWQ56_16280"/>
<sequence>MIRIANVTISLARREIHDNGTPVKVGSRAFDILERLLQARGELVSKDQLLAHVWPAAVVEENNLQVHISALRKALGSASACIRTVPGRGYRLVMDGQEPDEAAPAERGGRDSLLLALLERLGFNDLLADATPAASSLPTTVQSAPGNLAPIVYVVDDEASVRDALARLLRSADIAVQTFASADAFLAEPFAQRLACLVLDVNLQAGTGFDLQNELKRRGCEVPIIFMTGYGTIPMSVKAIKAGAQEFLTKPFDEGELLAAIDKALAWARQRYAAQAQAREVRSRYQSLTPRERQVLALLLEGKVNKQVAQALGTQEVTAKVHKKHVMAKMKAATLIDLVRQCEQIGVGPEAVSARPD</sequence>
<gene>
    <name evidence="9" type="ORF">HWQ56_16280</name>
</gene>
<dbReference type="Proteomes" id="UP000509568">
    <property type="component" value="Chromosome"/>
</dbReference>
<dbReference type="InterPro" id="IPR001867">
    <property type="entry name" value="OmpR/PhoB-type_DNA-bd"/>
</dbReference>
<evidence type="ECO:0000256" key="5">
    <source>
        <dbReference type="PROSITE-ProRule" id="PRU01091"/>
    </source>
</evidence>
<dbReference type="PANTHER" id="PTHR44688:SF16">
    <property type="entry name" value="DNA-BINDING TRANSCRIPTIONAL ACTIVATOR DEVR_DOSR"/>
    <property type="match status" value="1"/>
</dbReference>
<dbReference type="SMART" id="SM00862">
    <property type="entry name" value="Trans_reg_C"/>
    <property type="match status" value="1"/>
</dbReference>
<proteinExistence type="predicted"/>
<dbReference type="Pfam" id="PF00196">
    <property type="entry name" value="GerE"/>
    <property type="match status" value="1"/>
</dbReference>
<dbReference type="GO" id="GO:0000160">
    <property type="term" value="P:phosphorelay signal transduction system"/>
    <property type="evidence" value="ECO:0007669"/>
    <property type="project" value="InterPro"/>
</dbReference>
<protein>
    <submittedName>
        <fullName evidence="9">Response regulator</fullName>
    </submittedName>
</protein>
<dbReference type="SMART" id="SM00421">
    <property type="entry name" value="HTH_LUXR"/>
    <property type="match status" value="1"/>
</dbReference>
<name>A0A7D5DA81_9PSED</name>
<keyword evidence="3" id="KW-0804">Transcription</keyword>
<accession>A0A7D5DA81</accession>
<dbReference type="RefSeq" id="WP_176571155.1">
    <property type="nucleotide sequence ID" value="NZ_CP056030.1"/>
</dbReference>
<dbReference type="InterPro" id="IPR000792">
    <property type="entry name" value="Tscrpt_reg_LuxR_C"/>
</dbReference>
<dbReference type="SUPFAM" id="SSF52172">
    <property type="entry name" value="CheY-like"/>
    <property type="match status" value="1"/>
</dbReference>
<dbReference type="Gene3D" id="1.10.10.10">
    <property type="entry name" value="Winged helix-like DNA-binding domain superfamily/Winged helix DNA-binding domain"/>
    <property type="match status" value="2"/>
</dbReference>
<dbReference type="CDD" id="cd06170">
    <property type="entry name" value="LuxR_C_like"/>
    <property type="match status" value="1"/>
</dbReference>
<reference evidence="9 10" key="1">
    <citation type="submission" date="2020-06" db="EMBL/GenBank/DDBJ databases">
        <title>Pseudomonas eucalypticola sp. nov., an endophyte of Eucalyptus dunnii leaves with biocontrol ability of eucalyptus leaf blight.</title>
        <authorList>
            <person name="Liu Y."/>
            <person name="Song Z."/>
            <person name="Zeng H."/>
            <person name="Lu M."/>
            <person name="Wang X."/>
            <person name="Lian X."/>
            <person name="Zhang Q."/>
        </authorList>
    </citation>
    <scope>NUCLEOTIDE SEQUENCE [LARGE SCALE GENOMIC DNA]</scope>
    <source>
        <strain evidence="9 10">NP-1</strain>
    </source>
</reference>
<evidence type="ECO:0000259" key="6">
    <source>
        <dbReference type="PROSITE" id="PS50043"/>
    </source>
</evidence>
<organism evidence="9 10">
    <name type="scientific">Pseudomonas eucalypticola</name>
    <dbReference type="NCBI Taxonomy" id="2599595"/>
    <lineage>
        <taxon>Bacteria</taxon>
        <taxon>Pseudomonadati</taxon>
        <taxon>Pseudomonadota</taxon>
        <taxon>Gammaproteobacteria</taxon>
        <taxon>Pseudomonadales</taxon>
        <taxon>Pseudomonadaceae</taxon>
        <taxon>Pseudomonas</taxon>
    </lineage>
</organism>
<evidence type="ECO:0000256" key="1">
    <source>
        <dbReference type="ARBA" id="ARBA00023015"/>
    </source>
</evidence>
<dbReference type="CDD" id="cd17537">
    <property type="entry name" value="REC_FixJ"/>
    <property type="match status" value="1"/>
</dbReference>
<evidence type="ECO:0000313" key="9">
    <source>
        <dbReference type="EMBL" id="QKZ05261.1"/>
    </source>
</evidence>
<feature type="domain" description="HTH luxR-type" evidence="6">
    <location>
        <begin position="281"/>
        <end position="346"/>
    </location>
</feature>
<dbReference type="Gene3D" id="3.40.50.2300">
    <property type="match status" value="1"/>
</dbReference>
<dbReference type="GO" id="GO:0003677">
    <property type="term" value="F:DNA binding"/>
    <property type="evidence" value="ECO:0007669"/>
    <property type="project" value="UniProtKB-UniRule"/>
</dbReference>
<dbReference type="SMART" id="SM00448">
    <property type="entry name" value="REC"/>
    <property type="match status" value="1"/>
</dbReference>
<dbReference type="CDD" id="cd00383">
    <property type="entry name" value="trans_reg_C"/>
    <property type="match status" value="1"/>
</dbReference>
<dbReference type="SUPFAM" id="SSF46894">
    <property type="entry name" value="C-terminal effector domain of the bipartite response regulators"/>
    <property type="match status" value="2"/>
</dbReference>
<evidence type="ECO:0000256" key="2">
    <source>
        <dbReference type="ARBA" id="ARBA00023125"/>
    </source>
</evidence>
<dbReference type="PRINTS" id="PR00038">
    <property type="entry name" value="HTHLUXR"/>
</dbReference>
<evidence type="ECO:0000259" key="8">
    <source>
        <dbReference type="PROSITE" id="PS51755"/>
    </source>
</evidence>